<dbReference type="EMBL" id="GEBQ01007014">
    <property type="protein sequence ID" value="JAT32963.1"/>
    <property type="molecule type" value="Transcribed_RNA"/>
</dbReference>
<accession>A0A1B6L0P2</accession>
<evidence type="ECO:0000259" key="5">
    <source>
        <dbReference type="PROSITE" id="PS50404"/>
    </source>
</evidence>
<dbReference type="EMBL" id="GEBQ01022704">
    <property type="protein sequence ID" value="JAT17273.1"/>
    <property type="molecule type" value="Transcribed_RNA"/>
</dbReference>
<dbReference type="InterPro" id="IPR036249">
    <property type="entry name" value="Thioredoxin-like_sf"/>
</dbReference>
<dbReference type="FunFam" id="1.20.1050.10:FF:000030">
    <property type="entry name" value="Glutathione S-transferase S1"/>
    <property type="match status" value="1"/>
</dbReference>
<evidence type="ECO:0000256" key="4">
    <source>
        <dbReference type="ARBA" id="ARBA00047960"/>
    </source>
</evidence>
<evidence type="ECO:0000313" key="7">
    <source>
        <dbReference type="EMBL" id="JAT17273.1"/>
    </source>
</evidence>
<proteinExistence type="inferred from homology"/>
<dbReference type="EC" id="2.5.1.18" evidence="1"/>
<dbReference type="GO" id="GO:0004364">
    <property type="term" value="F:glutathione transferase activity"/>
    <property type="evidence" value="ECO:0007669"/>
    <property type="project" value="UniProtKB-EC"/>
</dbReference>
<dbReference type="InterPro" id="IPR036282">
    <property type="entry name" value="Glutathione-S-Trfase_C_sf"/>
</dbReference>
<dbReference type="Gene3D" id="3.40.30.10">
    <property type="entry name" value="Glutaredoxin"/>
    <property type="match status" value="1"/>
</dbReference>
<feature type="domain" description="GST C-terminal" evidence="6">
    <location>
        <begin position="85"/>
        <end position="207"/>
    </location>
</feature>
<dbReference type="InterPro" id="IPR010987">
    <property type="entry name" value="Glutathione-S-Trfase_C-like"/>
</dbReference>
<dbReference type="PANTHER" id="PTHR11571">
    <property type="entry name" value="GLUTATHIONE S-TRANSFERASE"/>
    <property type="match status" value="1"/>
</dbReference>
<dbReference type="PANTHER" id="PTHR11571:SF224">
    <property type="entry name" value="HEMATOPOIETIC PROSTAGLANDIN D SYNTHASE"/>
    <property type="match status" value="1"/>
</dbReference>
<dbReference type="Gene3D" id="1.20.1050.10">
    <property type="match status" value="1"/>
</dbReference>
<dbReference type="InterPro" id="IPR004045">
    <property type="entry name" value="Glutathione_S-Trfase_N"/>
</dbReference>
<dbReference type="GO" id="GO:0006749">
    <property type="term" value="P:glutathione metabolic process"/>
    <property type="evidence" value="ECO:0007669"/>
    <property type="project" value="TreeGrafter"/>
</dbReference>
<dbReference type="InterPro" id="IPR050213">
    <property type="entry name" value="GST_superfamily"/>
</dbReference>
<organism evidence="7">
    <name type="scientific">Graphocephala atropunctata</name>
    <dbReference type="NCBI Taxonomy" id="36148"/>
    <lineage>
        <taxon>Eukaryota</taxon>
        <taxon>Metazoa</taxon>
        <taxon>Ecdysozoa</taxon>
        <taxon>Arthropoda</taxon>
        <taxon>Hexapoda</taxon>
        <taxon>Insecta</taxon>
        <taxon>Pterygota</taxon>
        <taxon>Neoptera</taxon>
        <taxon>Paraneoptera</taxon>
        <taxon>Hemiptera</taxon>
        <taxon>Auchenorrhyncha</taxon>
        <taxon>Membracoidea</taxon>
        <taxon>Cicadellidae</taxon>
        <taxon>Cicadellinae</taxon>
        <taxon>Cicadellini</taxon>
        <taxon>Graphocephala</taxon>
    </lineage>
</organism>
<evidence type="ECO:0000256" key="3">
    <source>
        <dbReference type="ARBA" id="ARBA00038317"/>
    </source>
</evidence>
<name>A0A1B6L0P2_9HEMI</name>
<dbReference type="PROSITE" id="PS50405">
    <property type="entry name" value="GST_CTER"/>
    <property type="match status" value="1"/>
</dbReference>
<dbReference type="Pfam" id="PF02798">
    <property type="entry name" value="GST_N"/>
    <property type="match status" value="1"/>
</dbReference>
<protein>
    <recommendedName>
        <fullName evidence="1">glutathione transferase</fullName>
        <ecNumber evidence="1">2.5.1.18</ecNumber>
    </recommendedName>
</protein>
<dbReference type="SUPFAM" id="SSF47616">
    <property type="entry name" value="GST C-terminal domain-like"/>
    <property type="match status" value="1"/>
</dbReference>
<gene>
    <name evidence="8" type="ORF">g.44710</name>
    <name evidence="7" type="ORF">g.44716</name>
</gene>
<reference evidence="7" key="1">
    <citation type="submission" date="2015-11" db="EMBL/GenBank/DDBJ databases">
        <title>De novo transcriptome assembly of four potential Pierce s Disease insect vectors from Arizona vineyards.</title>
        <authorList>
            <person name="Tassone E.E."/>
        </authorList>
    </citation>
    <scope>NUCLEOTIDE SEQUENCE</scope>
</reference>
<dbReference type="AlphaFoldDB" id="A0A1B6L0P2"/>
<comment type="similarity">
    <text evidence="3">Belongs to the GST superfamily. Sigma family.</text>
</comment>
<dbReference type="SFLD" id="SFLDS00019">
    <property type="entry name" value="Glutathione_Transferase_(cytos"/>
    <property type="match status" value="1"/>
</dbReference>
<dbReference type="PROSITE" id="PS50404">
    <property type="entry name" value="GST_NTER"/>
    <property type="match status" value="1"/>
</dbReference>
<evidence type="ECO:0000256" key="2">
    <source>
        <dbReference type="ARBA" id="ARBA00022679"/>
    </source>
</evidence>
<dbReference type="InterPro" id="IPR040079">
    <property type="entry name" value="Glutathione_S-Trfase"/>
</dbReference>
<keyword evidence="2" id="KW-0808">Transferase</keyword>
<dbReference type="SUPFAM" id="SSF52833">
    <property type="entry name" value="Thioredoxin-like"/>
    <property type="match status" value="1"/>
</dbReference>
<dbReference type="Pfam" id="PF14497">
    <property type="entry name" value="GST_C_3"/>
    <property type="match status" value="1"/>
</dbReference>
<evidence type="ECO:0000313" key="8">
    <source>
        <dbReference type="EMBL" id="JAT32963.1"/>
    </source>
</evidence>
<feature type="domain" description="GST N-terminal" evidence="5">
    <location>
        <begin position="5"/>
        <end position="83"/>
    </location>
</feature>
<evidence type="ECO:0000259" key="6">
    <source>
        <dbReference type="PROSITE" id="PS50405"/>
    </source>
</evidence>
<sequence>MAANSHIKLIDFPIEGIGEPIRFLLAYLDKDYEDYRCGWAEWLDQIKPTTPWGKIPVLEIHGQRVTQNIAISRYLGKEAGLGGKDNWEDLRIDEIIDVITDLRTELWRWHYERDLQKKEAMKDSIKNEIAPFYMKKLDEHVAKNNGYLANGKFSWADIYYGGLSDCLTYLLEAEITDGYPNMKALKEKVHALPAIKAWIDKRPPDDLTFKVELGLIPTKK</sequence>
<dbReference type="InterPro" id="IPR004046">
    <property type="entry name" value="GST_C"/>
</dbReference>
<dbReference type="CDD" id="cd03192">
    <property type="entry name" value="GST_C_Sigma_like"/>
    <property type="match status" value="1"/>
</dbReference>
<dbReference type="CDD" id="cd03039">
    <property type="entry name" value="GST_N_Sigma_like"/>
    <property type="match status" value="1"/>
</dbReference>
<evidence type="ECO:0000256" key="1">
    <source>
        <dbReference type="ARBA" id="ARBA00012452"/>
    </source>
</evidence>
<comment type="catalytic activity">
    <reaction evidence="4">
        <text>RX + glutathione = an S-substituted glutathione + a halide anion + H(+)</text>
        <dbReference type="Rhea" id="RHEA:16437"/>
        <dbReference type="ChEBI" id="CHEBI:15378"/>
        <dbReference type="ChEBI" id="CHEBI:16042"/>
        <dbReference type="ChEBI" id="CHEBI:17792"/>
        <dbReference type="ChEBI" id="CHEBI:57925"/>
        <dbReference type="ChEBI" id="CHEBI:90779"/>
        <dbReference type="EC" id="2.5.1.18"/>
    </reaction>
</comment>